<dbReference type="Proteomes" id="UP000198284">
    <property type="component" value="Unassembled WGS sequence"/>
</dbReference>
<accession>A0A239C0S3</accession>
<keyword evidence="2" id="KW-1185">Reference proteome</keyword>
<dbReference type="OrthoDB" id="8705947at2"/>
<name>A0A239C0S3_9BURK</name>
<dbReference type="EMBL" id="FZOT01000001">
    <property type="protein sequence ID" value="SNS13251.1"/>
    <property type="molecule type" value="Genomic_DNA"/>
</dbReference>
<proteinExistence type="predicted"/>
<dbReference type="AlphaFoldDB" id="A0A239C0S3"/>
<dbReference type="RefSeq" id="WP_089397411.1">
    <property type="nucleotide sequence ID" value="NZ_FZOT01000001.1"/>
</dbReference>
<evidence type="ECO:0000313" key="2">
    <source>
        <dbReference type="Proteomes" id="UP000198284"/>
    </source>
</evidence>
<reference evidence="1 2" key="1">
    <citation type="submission" date="2017-06" db="EMBL/GenBank/DDBJ databases">
        <authorList>
            <person name="Kim H.J."/>
            <person name="Triplett B.A."/>
        </authorList>
    </citation>
    <scope>NUCLEOTIDE SEQUENCE [LARGE SCALE GENOMIC DNA]</scope>
    <source>
        <strain evidence="1 2">U15</strain>
    </source>
</reference>
<evidence type="ECO:0000313" key="1">
    <source>
        <dbReference type="EMBL" id="SNS13251.1"/>
    </source>
</evidence>
<sequence>MGSDIVLIRFAEGFRVANGYLHLASKLDARGEVFAIVHGEQGIAKISRTPQGLLVYKDSRQMPLLTSD</sequence>
<organism evidence="1 2">
    <name type="scientific">Noviherbaspirillum humi</name>
    <dbReference type="NCBI Taxonomy" id="1688639"/>
    <lineage>
        <taxon>Bacteria</taxon>
        <taxon>Pseudomonadati</taxon>
        <taxon>Pseudomonadota</taxon>
        <taxon>Betaproteobacteria</taxon>
        <taxon>Burkholderiales</taxon>
        <taxon>Oxalobacteraceae</taxon>
        <taxon>Noviherbaspirillum</taxon>
    </lineage>
</organism>
<protein>
    <submittedName>
        <fullName evidence="1">Uncharacterized protein</fullName>
    </submittedName>
</protein>
<gene>
    <name evidence="1" type="ORF">SAMN06265795_101173</name>
</gene>